<sequence length="161" mass="17843">MRKLIDNITDLKAAITGAAAHQPTIDAWRTSLTGHAEWEKIYFSMRSPAEVRTTLLSIGVVPDSPIRLIGFREASSQKYEDFPELPEILSPENAAASVTWNSPAHSPLKELEPEWQEVQLGDILVYGAVDDDLELVFTWSSEDEPAVAHDTRMKIANGPSD</sequence>
<organism evidence="1 2">
    <name type="scientific">Arenibacterium halophilum</name>
    <dbReference type="NCBI Taxonomy" id="2583821"/>
    <lineage>
        <taxon>Bacteria</taxon>
        <taxon>Pseudomonadati</taxon>
        <taxon>Pseudomonadota</taxon>
        <taxon>Alphaproteobacteria</taxon>
        <taxon>Rhodobacterales</taxon>
        <taxon>Paracoccaceae</taxon>
        <taxon>Arenibacterium</taxon>
    </lineage>
</organism>
<comment type="caution">
    <text evidence="1">The sequence shown here is derived from an EMBL/GenBank/DDBJ whole genome shotgun (WGS) entry which is preliminary data.</text>
</comment>
<reference evidence="1 2" key="1">
    <citation type="submission" date="2019-05" db="EMBL/GenBank/DDBJ databases">
        <title>Marivita sp. nov. isolated from sea sediment.</title>
        <authorList>
            <person name="Kim W."/>
        </authorList>
    </citation>
    <scope>NUCLEOTIDE SEQUENCE [LARGE SCALE GENOMIC DNA]</scope>
    <source>
        <strain evidence="1 2">CAU 1492</strain>
    </source>
</reference>
<proteinExistence type="predicted"/>
<name>A0ABY2XBN0_9RHOB</name>
<dbReference type="Proteomes" id="UP001191082">
    <property type="component" value="Unassembled WGS sequence"/>
</dbReference>
<evidence type="ECO:0000313" key="1">
    <source>
        <dbReference type="EMBL" id="TMV14422.1"/>
    </source>
</evidence>
<keyword evidence="2" id="KW-1185">Reference proteome</keyword>
<dbReference type="EMBL" id="VCPC01000001">
    <property type="protein sequence ID" value="TMV14422.1"/>
    <property type="molecule type" value="Genomic_DNA"/>
</dbReference>
<protein>
    <submittedName>
        <fullName evidence="1">Uncharacterized protein</fullName>
    </submittedName>
</protein>
<evidence type="ECO:0000313" key="2">
    <source>
        <dbReference type="Proteomes" id="UP001191082"/>
    </source>
</evidence>
<accession>A0ABY2XBN0</accession>
<dbReference type="RefSeq" id="WP_138861775.1">
    <property type="nucleotide sequence ID" value="NZ_VCPC01000001.1"/>
</dbReference>
<gene>
    <name evidence="1" type="ORF">FGK64_00045</name>
</gene>